<sequence>MRPRPHQGRTGLTVLPWSAGLAASPSLAGARLVPWYGPRLMFAGLAVAALAMTAGRGRAPADRGR</sequence>
<protein>
    <submittedName>
        <fullName evidence="1">Uncharacterized protein</fullName>
    </submittedName>
</protein>
<reference evidence="1 2" key="1">
    <citation type="journal article" date="2019" name="Microb. Cell Fact.">
        <title>Exploring novel herbicidin analogues by transcriptional regulator overexpression and MS/MS molecular networking.</title>
        <authorList>
            <person name="Shi Y."/>
            <person name="Gu R."/>
            <person name="Li Y."/>
            <person name="Wang X."/>
            <person name="Ren W."/>
            <person name="Li X."/>
            <person name="Wang L."/>
            <person name="Xie Y."/>
            <person name="Hong B."/>
        </authorList>
    </citation>
    <scope>NUCLEOTIDE SEQUENCE [LARGE SCALE GENOMIC DNA]</scope>
    <source>
        <strain evidence="1 2">US-43</strain>
    </source>
</reference>
<comment type="caution">
    <text evidence="1">The sequence shown here is derived from an EMBL/GenBank/DDBJ whole genome shotgun (WGS) entry which is preliminary data.</text>
</comment>
<name>A0A5N5WDB5_STRMB</name>
<keyword evidence="2" id="KW-1185">Reference proteome</keyword>
<organism evidence="1 2">
    <name type="scientific">Streptomyces mobaraensis</name>
    <name type="common">Streptoverticillium mobaraense</name>
    <dbReference type="NCBI Taxonomy" id="35621"/>
    <lineage>
        <taxon>Bacteria</taxon>
        <taxon>Bacillati</taxon>
        <taxon>Actinomycetota</taxon>
        <taxon>Actinomycetes</taxon>
        <taxon>Kitasatosporales</taxon>
        <taxon>Streptomycetaceae</taxon>
        <taxon>Streptomyces</taxon>
    </lineage>
</organism>
<accession>A0A5N5WDB5</accession>
<proteinExistence type="predicted"/>
<dbReference type="AlphaFoldDB" id="A0A5N5WDB5"/>
<evidence type="ECO:0000313" key="2">
    <source>
        <dbReference type="Proteomes" id="UP000327000"/>
    </source>
</evidence>
<dbReference type="Proteomes" id="UP000327000">
    <property type="component" value="Unassembled WGS sequence"/>
</dbReference>
<gene>
    <name evidence="1" type="ORF">FRZ00_07200</name>
</gene>
<evidence type="ECO:0000313" key="1">
    <source>
        <dbReference type="EMBL" id="KAB7849206.1"/>
    </source>
</evidence>
<dbReference type="EMBL" id="VOKX01000010">
    <property type="protein sequence ID" value="KAB7849206.1"/>
    <property type="molecule type" value="Genomic_DNA"/>
</dbReference>